<feature type="binding site" evidence="7">
    <location>
        <position position="36"/>
    </location>
    <ligand>
        <name>ATP</name>
        <dbReference type="ChEBI" id="CHEBI:30616"/>
    </ligand>
</feature>
<evidence type="ECO:0000256" key="5">
    <source>
        <dbReference type="ARBA" id="ARBA00022777"/>
    </source>
</evidence>
<dbReference type="Pfam" id="PF00069">
    <property type="entry name" value="Pkinase"/>
    <property type="match status" value="1"/>
</dbReference>
<keyword evidence="4 7" id="KW-0547">Nucleotide-binding</keyword>
<reference evidence="11 12" key="1">
    <citation type="submission" date="2024-03" db="EMBL/GenBank/DDBJ databases">
        <title>Actinomycetospora sp. OC33-EN06, a novel actinomycete isolated from wild orchid (Aerides multiflora).</title>
        <authorList>
            <person name="Suriyachadkun C."/>
        </authorList>
    </citation>
    <scope>NUCLEOTIDE SEQUENCE [LARGE SCALE GENOMIC DNA]</scope>
    <source>
        <strain evidence="11 12">OC33-EN06</strain>
    </source>
</reference>
<keyword evidence="9" id="KW-0812">Transmembrane</keyword>
<keyword evidence="3 11" id="KW-0808">Transferase</keyword>
<gene>
    <name evidence="11" type="ORF">WCD41_24035</name>
</gene>
<dbReference type="PROSITE" id="PS00107">
    <property type="entry name" value="PROTEIN_KINASE_ATP"/>
    <property type="match status" value="1"/>
</dbReference>
<evidence type="ECO:0000256" key="4">
    <source>
        <dbReference type="ARBA" id="ARBA00022741"/>
    </source>
</evidence>
<evidence type="ECO:0000256" key="2">
    <source>
        <dbReference type="ARBA" id="ARBA00022527"/>
    </source>
</evidence>
<keyword evidence="12" id="KW-1185">Reference proteome</keyword>
<keyword evidence="9" id="KW-1133">Transmembrane helix</keyword>
<feature type="compositionally biased region" description="Low complexity" evidence="8">
    <location>
        <begin position="364"/>
        <end position="375"/>
    </location>
</feature>
<dbReference type="Gene3D" id="1.10.510.10">
    <property type="entry name" value="Transferase(Phosphotransferase) domain 1"/>
    <property type="match status" value="1"/>
</dbReference>
<evidence type="ECO:0000256" key="3">
    <source>
        <dbReference type="ARBA" id="ARBA00022679"/>
    </source>
</evidence>
<dbReference type="EC" id="2.7.11.1" evidence="1"/>
<organism evidence="11 12">
    <name type="scientific">Actinomycetospora aeridis</name>
    <dbReference type="NCBI Taxonomy" id="3129231"/>
    <lineage>
        <taxon>Bacteria</taxon>
        <taxon>Bacillati</taxon>
        <taxon>Actinomycetota</taxon>
        <taxon>Actinomycetes</taxon>
        <taxon>Pseudonocardiales</taxon>
        <taxon>Pseudonocardiaceae</taxon>
        <taxon>Actinomycetospora</taxon>
    </lineage>
</organism>
<feature type="compositionally biased region" description="Pro residues" evidence="8">
    <location>
        <begin position="298"/>
        <end position="309"/>
    </location>
</feature>
<evidence type="ECO:0000256" key="9">
    <source>
        <dbReference type="SAM" id="Phobius"/>
    </source>
</evidence>
<dbReference type="PROSITE" id="PS50011">
    <property type="entry name" value="PROTEIN_KINASE_DOM"/>
    <property type="match status" value="1"/>
</dbReference>
<feature type="transmembrane region" description="Helical" evidence="9">
    <location>
        <begin position="325"/>
        <end position="349"/>
    </location>
</feature>
<dbReference type="GO" id="GO:0004674">
    <property type="term" value="F:protein serine/threonine kinase activity"/>
    <property type="evidence" value="ECO:0007669"/>
    <property type="project" value="UniProtKB-EC"/>
</dbReference>
<evidence type="ECO:0000256" key="1">
    <source>
        <dbReference type="ARBA" id="ARBA00012513"/>
    </source>
</evidence>
<keyword evidence="9" id="KW-0472">Membrane</keyword>
<feature type="region of interest" description="Disordered" evidence="8">
    <location>
        <begin position="267"/>
        <end position="322"/>
    </location>
</feature>
<accession>A0ABU8NCD1</accession>
<evidence type="ECO:0000313" key="12">
    <source>
        <dbReference type="Proteomes" id="UP001370100"/>
    </source>
</evidence>
<dbReference type="CDD" id="cd14014">
    <property type="entry name" value="STKc_PknB_like"/>
    <property type="match status" value="1"/>
</dbReference>
<comment type="caution">
    <text evidence="11">The sequence shown here is derived from an EMBL/GenBank/DDBJ whole genome shotgun (WGS) entry which is preliminary data.</text>
</comment>
<proteinExistence type="predicted"/>
<evidence type="ECO:0000256" key="7">
    <source>
        <dbReference type="PROSITE-ProRule" id="PRU10141"/>
    </source>
</evidence>
<dbReference type="Proteomes" id="UP001370100">
    <property type="component" value="Unassembled WGS sequence"/>
</dbReference>
<evidence type="ECO:0000256" key="6">
    <source>
        <dbReference type="ARBA" id="ARBA00022840"/>
    </source>
</evidence>
<keyword evidence="2" id="KW-0723">Serine/threonine-protein kinase</keyword>
<dbReference type="InterPro" id="IPR017441">
    <property type="entry name" value="Protein_kinase_ATP_BS"/>
</dbReference>
<feature type="domain" description="Protein kinase" evidence="10">
    <location>
        <begin position="7"/>
        <end position="268"/>
    </location>
</feature>
<sequence>MERFGPYDLIEVVGRGGMGEVHRARHREQRRDVAVKVLAAGGAADREFTERFRRESYLAASLNDPHVIPIHSYGEIDGRLYLEMRLVEGVDLGRMLRDRGGLPTDRALALLDQAASALDAAHARRLVHRDVKPSNLLVTPDDFVYLVDFGIAQAVGTGAAGTALTATGAAIGTFAYMAPERFEPRPSGPPVDVYALTCVLFETLTGRAPFTAESLPALMHAHFAAPPPLVSQFRTDLPHALDDVIAAGMAKNPADRPPSATALIEAARAASTDGSSVRRRAARAETWVGPDPRRGPVPRQPPPPPPQPRPTSREDPRPPARAGGAGWIVAAGVLVAASILVAAVVIAGASSGSAGADQSGGAGAAAPTTADVPGASTTTRPSGDLGLGQPMASPACSGTLVVVVKSAVDPSRYVADVSGALAQFPGANYTLTGTSCSSFAPRDGAGNAIYAVYLGPFATVSQACSAQATAGGDSYLRRLDDVTPPGTTIDCG</sequence>
<dbReference type="InterPro" id="IPR011009">
    <property type="entry name" value="Kinase-like_dom_sf"/>
</dbReference>
<dbReference type="SMART" id="SM00220">
    <property type="entry name" value="S_TKc"/>
    <property type="match status" value="1"/>
</dbReference>
<keyword evidence="5 11" id="KW-0418">Kinase</keyword>
<keyword evidence="6 7" id="KW-0067">ATP-binding</keyword>
<dbReference type="SUPFAM" id="SSF56112">
    <property type="entry name" value="Protein kinase-like (PK-like)"/>
    <property type="match status" value="1"/>
</dbReference>
<dbReference type="PROSITE" id="PS00108">
    <property type="entry name" value="PROTEIN_KINASE_ST"/>
    <property type="match status" value="1"/>
</dbReference>
<dbReference type="InterPro" id="IPR000719">
    <property type="entry name" value="Prot_kinase_dom"/>
</dbReference>
<dbReference type="InterPro" id="IPR008271">
    <property type="entry name" value="Ser/Thr_kinase_AS"/>
</dbReference>
<protein>
    <recommendedName>
        <fullName evidence="1">non-specific serine/threonine protein kinase</fullName>
        <ecNumber evidence="1">2.7.11.1</ecNumber>
    </recommendedName>
</protein>
<evidence type="ECO:0000259" key="10">
    <source>
        <dbReference type="PROSITE" id="PS50011"/>
    </source>
</evidence>
<dbReference type="PANTHER" id="PTHR43289">
    <property type="entry name" value="MITOGEN-ACTIVATED PROTEIN KINASE KINASE KINASE 20-RELATED"/>
    <property type="match status" value="1"/>
</dbReference>
<evidence type="ECO:0000256" key="8">
    <source>
        <dbReference type="SAM" id="MobiDB-lite"/>
    </source>
</evidence>
<dbReference type="Gene3D" id="3.30.200.20">
    <property type="entry name" value="Phosphorylase Kinase, domain 1"/>
    <property type="match status" value="1"/>
</dbReference>
<name>A0ABU8NCD1_9PSEU</name>
<evidence type="ECO:0000313" key="11">
    <source>
        <dbReference type="EMBL" id="MEJ2889552.1"/>
    </source>
</evidence>
<dbReference type="EMBL" id="JBBEGL010000007">
    <property type="protein sequence ID" value="MEJ2889552.1"/>
    <property type="molecule type" value="Genomic_DNA"/>
</dbReference>
<dbReference type="PANTHER" id="PTHR43289:SF6">
    <property type="entry name" value="SERINE_THREONINE-PROTEIN KINASE NEKL-3"/>
    <property type="match status" value="1"/>
</dbReference>
<feature type="region of interest" description="Disordered" evidence="8">
    <location>
        <begin position="352"/>
        <end position="390"/>
    </location>
</feature>